<organism evidence="1 2">
    <name type="scientific">Methylocaldum marinum</name>
    <dbReference type="NCBI Taxonomy" id="1432792"/>
    <lineage>
        <taxon>Bacteria</taxon>
        <taxon>Pseudomonadati</taxon>
        <taxon>Pseudomonadota</taxon>
        <taxon>Gammaproteobacteria</taxon>
        <taxon>Methylococcales</taxon>
        <taxon>Methylococcaceae</taxon>
        <taxon>Methylocaldum</taxon>
    </lineage>
</organism>
<dbReference type="EMBL" id="AP017928">
    <property type="protein sequence ID" value="BBA34836.1"/>
    <property type="molecule type" value="Genomic_DNA"/>
</dbReference>
<reference evidence="1 2" key="1">
    <citation type="submission" date="2016-12" db="EMBL/GenBank/DDBJ databases">
        <title>Genome sequencing of Methylocaldum marinum.</title>
        <authorList>
            <person name="Takeuchi M."/>
            <person name="Kamagata Y."/>
            <person name="Hiraoka S."/>
            <person name="Oshima K."/>
            <person name="Hattori M."/>
            <person name="Iwasaki W."/>
        </authorList>
    </citation>
    <scope>NUCLEOTIDE SEQUENCE [LARGE SCALE GENOMIC DNA]</scope>
    <source>
        <strain evidence="1 2">S8</strain>
    </source>
</reference>
<dbReference type="SUPFAM" id="SSF55729">
    <property type="entry name" value="Acyl-CoA N-acyltransferases (Nat)"/>
    <property type="match status" value="1"/>
</dbReference>
<dbReference type="InterPro" id="IPR016181">
    <property type="entry name" value="Acyl_CoA_acyltransferase"/>
</dbReference>
<dbReference type="KEGG" id="mmai:sS8_2891"/>
<sequence length="259" mass="29828">MITYQGRWLKSGEVWFDDKPVHKEVDILTYIQCDNPVNGADCRPFHTLLIDLSPSATELLATLSENTRYKIRRGAEKDGVKYRGWNSSPPEVMAAFSEFYDRFASQKGLGQLNRVYLNALEAAGVLDISCVTDKEGRDLVWHVHYRNRHRARLLYSASLFREVENSALRNLIGRANRYHHWQDMLRFKQAGIRVYDFGGWYQGTTDTEKLGINRFKAEFGGTVVTNYNCKLLLTAKSRLLVNAGKWLERAMEPRNGARM</sequence>
<evidence type="ECO:0008006" key="3">
    <source>
        <dbReference type="Google" id="ProtNLM"/>
    </source>
</evidence>
<dbReference type="Proteomes" id="UP000266313">
    <property type="component" value="Chromosome"/>
</dbReference>
<proteinExistence type="predicted"/>
<evidence type="ECO:0000313" key="1">
    <source>
        <dbReference type="EMBL" id="BBA34836.1"/>
    </source>
</evidence>
<evidence type="ECO:0000313" key="2">
    <source>
        <dbReference type="Proteomes" id="UP000266313"/>
    </source>
</evidence>
<name>A0A250KTH2_9GAMM</name>
<accession>A0A250KTH2</accession>
<protein>
    <recommendedName>
        <fullName evidence="3">BioF2-like acetyltransferase domain-containing protein</fullName>
    </recommendedName>
</protein>
<dbReference type="AlphaFoldDB" id="A0A250KTH2"/>
<keyword evidence="2" id="KW-1185">Reference proteome</keyword>
<gene>
    <name evidence="1" type="ORF">sS8_2891</name>
</gene>
<dbReference type="Gene3D" id="3.40.630.30">
    <property type="match status" value="1"/>
</dbReference>